<dbReference type="AlphaFoldDB" id="A0AAE1VAM0"/>
<name>A0AAE1VAM0_9SOLA</name>
<feature type="compositionally biased region" description="Polar residues" evidence="1">
    <location>
        <begin position="59"/>
        <end position="75"/>
    </location>
</feature>
<evidence type="ECO:0000313" key="2">
    <source>
        <dbReference type="EMBL" id="KAK4362858.1"/>
    </source>
</evidence>
<organism evidence="2 3">
    <name type="scientific">Anisodus tanguticus</name>
    <dbReference type="NCBI Taxonomy" id="243964"/>
    <lineage>
        <taxon>Eukaryota</taxon>
        <taxon>Viridiplantae</taxon>
        <taxon>Streptophyta</taxon>
        <taxon>Embryophyta</taxon>
        <taxon>Tracheophyta</taxon>
        <taxon>Spermatophyta</taxon>
        <taxon>Magnoliopsida</taxon>
        <taxon>eudicotyledons</taxon>
        <taxon>Gunneridae</taxon>
        <taxon>Pentapetalae</taxon>
        <taxon>asterids</taxon>
        <taxon>lamiids</taxon>
        <taxon>Solanales</taxon>
        <taxon>Solanaceae</taxon>
        <taxon>Solanoideae</taxon>
        <taxon>Hyoscyameae</taxon>
        <taxon>Anisodus</taxon>
    </lineage>
</organism>
<sequence length="144" mass="15897">MNIYLTVHSYEHKLYLVHWLKLLVLPGELAKHAASEGIKVVPKFTRVEEGEIGRELQCGDSNPHQQGESSSSQPTKLLPQLLMPPGATTAETTVPTPAEQNPIIIEDDDEAMNEDIPLSNRTRISTPPLSTHPPETTNIPPSFE</sequence>
<proteinExistence type="predicted"/>
<feature type="compositionally biased region" description="Low complexity" evidence="1">
    <location>
        <begin position="84"/>
        <end position="98"/>
    </location>
</feature>
<feature type="region of interest" description="Disordered" evidence="1">
    <location>
        <begin position="56"/>
        <end position="144"/>
    </location>
</feature>
<reference evidence="2" key="1">
    <citation type="submission" date="2023-12" db="EMBL/GenBank/DDBJ databases">
        <title>Genome assembly of Anisodus tanguticus.</title>
        <authorList>
            <person name="Wang Y.-J."/>
        </authorList>
    </citation>
    <scope>NUCLEOTIDE SEQUENCE</scope>
    <source>
        <strain evidence="2">KB-2021</strain>
        <tissue evidence="2">Leaf</tissue>
    </source>
</reference>
<dbReference type="EMBL" id="JAVYJV010000009">
    <property type="protein sequence ID" value="KAK4362858.1"/>
    <property type="molecule type" value="Genomic_DNA"/>
</dbReference>
<protein>
    <submittedName>
        <fullName evidence="2">Uncharacterized protein</fullName>
    </submittedName>
</protein>
<keyword evidence="3" id="KW-1185">Reference proteome</keyword>
<comment type="caution">
    <text evidence="2">The sequence shown here is derived from an EMBL/GenBank/DDBJ whole genome shotgun (WGS) entry which is preliminary data.</text>
</comment>
<feature type="compositionally biased region" description="Polar residues" evidence="1">
    <location>
        <begin position="119"/>
        <end position="144"/>
    </location>
</feature>
<evidence type="ECO:0000256" key="1">
    <source>
        <dbReference type="SAM" id="MobiDB-lite"/>
    </source>
</evidence>
<evidence type="ECO:0000313" key="3">
    <source>
        <dbReference type="Proteomes" id="UP001291623"/>
    </source>
</evidence>
<accession>A0AAE1VAM0</accession>
<gene>
    <name evidence="2" type="ORF">RND71_018099</name>
</gene>
<dbReference type="Proteomes" id="UP001291623">
    <property type="component" value="Unassembled WGS sequence"/>
</dbReference>